<dbReference type="Proteomes" id="UP000695023">
    <property type="component" value="Unplaced"/>
</dbReference>
<dbReference type="GO" id="GO:1990539">
    <property type="term" value="P:fructose import across plasma membrane"/>
    <property type="evidence" value="ECO:0007669"/>
    <property type="project" value="UniProtKB-ARBA"/>
</dbReference>
<feature type="transmembrane region" description="Helical" evidence="14">
    <location>
        <begin position="710"/>
        <end position="728"/>
    </location>
</feature>
<evidence type="ECO:0000256" key="3">
    <source>
        <dbReference type="ARBA" id="ARBA00004651"/>
    </source>
</evidence>
<evidence type="ECO:0000256" key="12">
    <source>
        <dbReference type="ARBA" id="ARBA00029961"/>
    </source>
</evidence>
<feature type="transmembrane region" description="Helical" evidence="14">
    <location>
        <begin position="408"/>
        <end position="428"/>
    </location>
</feature>
<evidence type="ECO:0000256" key="7">
    <source>
        <dbReference type="ARBA" id="ARBA00022475"/>
    </source>
</evidence>
<evidence type="ECO:0000256" key="5">
    <source>
        <dbReference type="ARBA" id="ARBA00015973"/>
    </source>
</evidence>
<evidence type="ECO:0000256" key="10">
    <source>
        <dbReference type="ARBA" id="ARBA00022989"/>
    </source>
</evidence>
<accession>A0A9Y6JB94</accession>
<proteinExistence type="inferred from homology"/>
<evidence type="ECO:0000256" key="8">
    <source>
        <dbReference type="ARBA" id="ARBA00022597"/>
    </source>
</evidence>
<keyword evidence="10 14" id="KW-1133">Transmembrane helix</keyword>
<feature type="transmembrane region" description="Helical" evidence="14">
    <location>
        <begin position="469"/>
        <end position="488"/>
    </location>
</feature>
<evidence type="ECO:0000256" key="4">
    <source>
        <dbReference type="ARBA" id="ARBA00007004"/>
    </source>
</evidence>
<dbReference type="CTD" id="564849"/>
<feature type="transmembrane region" description="Helical" evidence="14">
    <location>
        <begin position="500"/>
        <end position="519"/>
    </location>
</feature>
<dbReference type="PANTHER" id="PTHR23503:SF54">
    <property type="entry name" value="MAJOR FACILITATOR SUPERFAMILY (MFS) PROFILE DOMAIN-CONTAINING PROTEIN"/>
    <property type="match status" value="1"/>
</dbReference>
<reference evidence="17" key="1">
    <citation type="submission" date="2025-08" db="UniProtKB">
        <authorList>
            <consortium name="RefSeq"/>
        </authorList>
    </citation>
    <scope>IDENTIFICATION</scope>
</reference>
<evidence type="ECO:0000259" key="15">
    <source>
        <dbReference type="PROSITE" id="PS50850"/>
    </source>
</evidence>
<evidence type="ECO:0000256" key="2">
    <source>
        <dbReference type="ARBA" id="ARBA00004135"/>
    </source>
</evidence>
<feature type="transmembrane region" description="Helical" evidence="14">
    <location>
        <begin position="778"/>
        <end position="795"/>
    </location>
</feature>
<dbReference type="GO" id="GO:0070837">
    <property type="term" value="P:dehydroascorbic acid transport"/>
    <property type="evidence" value="ECO:0007669"/>
    <property type="project" value="TreeGrafter"/>
</dbReference>
<dbReference type="Gene3D" id="1.20.1250.20">
    <property type="entry name" value="MFS general substrate transporter like domains"/>
    <property type="match status" value="1"/>
</dbReference>
<keyword evidence="16" id="KW-1185">Reference proteome</keyword>
<protein>
    <recommendedName>
        <fullName evidence="5">Solute carrier family 2, facilitated glucose transporter member 5</fullName>
    </recommendedName>
    <alternativeName>
        <fullName evidence="13">Fructose transporter</fullName>
    </alternativeName>
    <alternativeName>
        <fullName evidence="12">Glucose transporter type 5, small intestine</fullName>
    </alternativeName>
</protein>
<dbReference type="NCBIfam" id="TIGR00879">
    <property type="entry name" value="SP"/>
    <property type="match status" value="1"/>
</dbReference>
<gene>
    <name evidence="17" type="primary">slc2a11l</name>
</gene>
<comment type="subcellular location">
    <subcellularLocation>
        <location evidence="2">Cell membrane</location>
        <location evidence="2">Sarcolemma</location>
    </subcellularLocation>
    <subcellularLocation>
        <location evidence="3">Cell membrane</location>
        <topology evidence="3">Multi-pass membrane protein</topology>
    </subcellularLocation>
</comment>
<comment type="catalytic activity">
    <reaction evidence="1">
        <text>D-fructose(out) = D-fructose(in)</text>
        <dbReference type="Rhea" id="RHEA:60372"/>
        <dbReference type="ChEBI" id="CHEBI:37721"/>
    </reaction>
</comment>
<feature type="transmembrane region" description="Helical" evidence="14">
    <location>
        <begin position="617"/>
        <end position="638"/>
    </location>
</feature>
<keyword evidence="6" id="KW-0813">Transport</keyword>
<feature type="transmembrane region" description="Helical" evidence="14">
    <location>
        <begin position="749"/>
        <end position="772"/>
    </location>
</feature>
<dbReference type="InterPro" id="IPR020846">
    <property type="entry name" value="MFS_dom"/>
</dbReference>
<feature type="transmembrane region" description="Helical" evidence="14">
    <location>
        <begin position="440"/>
        <end position="457"/>
    </location>
</feature>
<dbReference type="PROSITE" id="PS50850">
    <property type="entry name" value="MFS"/>
    <property type="match status" value="1"/>
</dbReference>
<evidence type="ECO:0000256" key="11">
    <source>
        <dbReference type="ARBA" id="ARBA00023136"/>
    </source>
</evidence>
<evidence type="ECO:0000256" key="9">
    <source>
        <dbReference type="ARBA" id="ARBA00022692"/>
    </source>
</evidence>
<dbReference type="SUPFAM" id="SSF103473">
    <property type="entry name" value="MFS general substrate transporter"/>
    <property type="match status" value="1"/>
</dbReference>
<evidence type="ECO:0000256" key="1">
    <source>
        <dbReference type="ARBA" id="ARBA00000590"/>
    </source>
</evidence>
<evidence type="ECO:0000256" key="13">
    <source>
        <dbReference type="ARBA" id="ARBA00031099"/>
    </source>
</evidence>
<dbReference type="Pfam" id="PF00083">
    <property type="entry name" value="Sugar_tr"/>
    <property type="match status" value="1"/>
</dbReference>
<dbReference type="InterPro" id="IPR003663">
    <property type="entry name" value="Sugar/inositol_transpt"/>
</dbReference>
<feature type="domain" description="Major facilitator superfamily (MFS) profile" evidence="15">
    <location>
        <begin position="360"/>
        <end position="803"/>
    </location>
</feature>
<dbReference type="PROSITE" id="PS00217">
    <property type="entry name" value="SUGAR_TRANSPORT_2"/>
    <property type="match status" value="1"/>
</dbReference>
<comment type="similarity">
    <text evidence="4">Belongs to the major facilitator superfamily. Sugar transporter (TC 2.A.1.1) family. Glucose transporter subfamily.</text>
</comment>
<keyword evidence="8" id="KW-0762">Sugar transport</keyword>
<dbReference type="InterPro" id="IPR045263">
    <property type="entry name" value="GLUT"/>
</dbReference>
<evidence type="ECO:0000313" key="17">
    <source>
        <dbReference type="RefSeq" id="XP_013766851.1"/>
    </source>
</evidence>
<dbReference type="AlphaFoldDB" id="A0A9Y6JB94"/>
<dbReference type="InterPro" id="IPR005828">
    <property type="entry name" value="MFS_sugar_transport-like"/>
</dbReference>
<feature type="transmembrane region" description="Helical" evidence="14">
    <location>
        <begin position="687"/>
        <end position="704"/>
    </location>
</feature>
<keyword evidence="9 14" id="KW-0812">Transmembrane</keyword>
<feature type="transmembrane region" description="Helical" evidence="14">
    <location>
        <begin position="351"/>
        <end position="373"/>
    </location>
</feature>
<dbReference type="PRINTS" id="PR00171">
    <property type="entry name" value="SUGRTRNSPORT"/>
</dbReference>
<keyword evidence="11 14" id="KW-0472">Membrane</keyword>
<dbReference type="FunFam" id="1.20.1250.20:FF:001511">
    <property type="entry name" value="Solute carrier family 2, facilitated glucose transporter member 5"/>
    <property type="match status" value="1"/>
</dbReference>
<dbReference type="GO" id="GO:0005353">
    <property type="term" value="F:fructose transmembrane transporter activity"/>
    <property type="evidence" value="ECO:0007669"/>
    <property type="project" value="UniProtKB-ARBA"/>
</dbReference>
<organism evidence="16 17">
    <name type="scientific">Pundamilia nyererei</name>
    <dbReference type="NCBI Taxonomy" id="303518"/>
    <lineage>
        <taxon>Eukaryota</taxon>
        <taxon>Metazoa</taxon>
        <taxon>Chordata</taxon>
        <taxon>Craniata</taxon>
        <taxon>Vertebrata</taxon>
        <taxon>Euteleostomi</taxon>
        <taxon>Actinopterygii</taxon>
        <taxon>Neopterygii</taxon>
        <taxon>Teleostei</taxon>
        <taxon>Neoteleostei</taxon>
        <taxon>Acanthomorphata</taxon>
        <taxon>Ovalentaria</taxon>
        <taxon>Cichlomorphae</taxon>
        <taxon>Cichliformes</taxon>
        <taxon>Cichlidae</taxon>
        <taxon>African cichlids</taxon>
        <taxon>Pseudocrenilabrinae</taxon>
        <taxon>Haplochromini</taxon>
        <taxon>Pundamilia</taxon>
    </lineage>
</organism>
<sequence length="841" mass="95588">MSSYDKKWLRLPKFLSRVGIYSEWILSLPIPKLRLEITLTEFRDPIVRGTAPTLATGRKWTPATAVPRAKSALRHCDVVGHVQLGKRGFGLGAVTPLWQQASVTERQKMVVEEVRRQEETVRHARAIALAKQGRWMNWESVEKRKLTWSEIWGMESNRLSFIIRATYDVLPSPINLQLWFGKDPSCTLCTVTATFKHISVGCRTSLTQGRYTWRHNQVLRCLAEKIESKIKSINAQPFMNQEERQYSSAFVWEGDKPRTSPSTSLKVARDWQMQVDLDQRQIFPTEIVRTTLRPDRVLRSNSQKFVYVTELMVPWEEAIEEAFERKTLRYANLPAEAEDRGWEIKVCPVEVAYPVVFAAIFVCGIGGTFHYGYSVSVMTSPSVFIKELVKQTCVQRYGLSLEPWQLSLIWSFTVSIFCIGGLLGSLAAGSLASKFGRKRCLLLNNFVAILGSVLMLLSKTAMSFEMIMAGRFFFGINSGASLAVYPMYVMEIAPRKLKGIVGMFIGSFMSLGKFSGQLLGISELLGTEKLWPWLLGFIGFTGLFQLITLFFLPESPSFLLLDRGDQRTCEKALKQLWGNKDYSREIEEMLEEKAALQSVRSYSVLELIQNKTIRWQLITVAVTFTSVQLCGINAVYFYSFDVFRAAGIPEEKLRYAALGTGLCEFSTVVFCFMIINRTGKTALLFRGYAGMSVTLVFLTITLYLQSQVSWMPYCSMVLIFLCIVFFAIGPVGVTPSLPGELFAQPFRSAAYTISCSLNWLVLFVVGMVFPILVEKLDYFCFLIFLFSCFICGLYMKFNVPEIKNKTPLEIAAEFDKKHCKPKREDVTEKYANRIISYETKL</sequence>
<dbReference type="PANTHER" id="PTHR23503">
    <property type="entry name" value="SOLUTE CARRIER FAMILY 2"/>
    <property type="match status" value="1"/>
</dbReference>
<evidence type="ECO:0000256" key="14">
    <source>
        <dbReference type="SAM" id="Phobius"/>
    </source>
</evidence>
<dbReference type="RefSeq" id="XP_013766851.1">
    <property type="nucleotide sequence ID" value="XM_013911397.1"/>
</dbReference>
<feature type="transmembrane region" description="Helical" evidence="14">
    <location>
        <begin position="531"/>
        <end position="552"/>
    </location>
</feature>
<evidence type="ECO:0000313" key="16">
    <source>
        <dbReference type="Proteomes" id="UP000695023"/>
    </source>
</evidence>
<keyword evidence="7" id="KW-1003">Cell membrane</keyword>
<dbReference type="InterPro" id="IPR005829">
    <property type="entry name" value="Sugar_transporter_CS"/>
</dbReference>
<evidence type="ECO:0000256" key="6">
    <source>
        <dbReference type="ARBA" id="ARBA00022448"/>
    </source>
</evidence>
<dbReference type="GO" id="GO:0046323">
    <property type="term" value="P:D-glucose import"/>
    <property type="evidence" value="ECO:0007669"/>
    <property type="project" value="TreeGrafter"/>
</dbReference>
<dbReference type="GO" id="GO:0042383">
    <property type="term" value="C:sarcolemma"/>
    <property type="evidence" value="ECO:0007669"/>
    <property type="project" value="UniProtKB-SubCell"/>
</dbReference>
<name>A0A9Y6JB94_9CICH</name>
<feature type="transmembrane region" description="Helical" evidence="14">
    <location>
        <begin position="653"/>
        <end position="675"/>
    </location>
</feature>
<dbReference type="GO" id="GO:0055056">
    <property type="term" value="F:D-glucose transmembrane transporter activity"/>
    <property type="evidence" value="ECO:0007669"/>
    <property type="project" value="TreeGrafter"/>
</dbReference>
<dbReference type="InterPro" id="IPR036259">
    <property type="entry name" value="MFS_trans_sf"/>
</dbReference>